<dbReference type="PROSITE" id="PS51471">
    <property type="entry name" value="FE2OG_OXY"/>
    <property type="match status" value="1"/>
</dbReference>
<dbReference type="InterPro" id="IPR027443">
    <property type="entry name" value="IPNS-like_sf"/>
</dbReference>
<dbReference type="OrthoDB" id="406156at2759"/>
<protein>
    <recommendedName>
        <fullName evidence="2">Fe2OG dioxygenase domain-containing protein</fullName>
    </recommendedName>
</protein>
<dbReference type="InterPro" id="IPR026992">
    <property type="entry name" value="DIOX_N"/>
</dbReference>
<reference evidence="3 4" key="1">
    <citation type="journal article" date="2012" name="Science">
        <title>The Paleozoic origin of enzymatic lignin decomposition reconstructed from 31 fungal genomes.</title>
        <authorList>
            <person name="Floudas D."/>
            <person name="Binder M."/>
            <person name="Riley R."/>
            <person name="Barry K."/>
            <person name="Blanchette R.A."/>
            <person name="Henrissat B."/>
            <person name="Martinez A.T."/>
            <person name="Otillar R."/>
            <person name="Spatafora J.W."/>
            <person name="Yadav J.S."/>
            <person name="Aerts A."/>
            <person name="Benoit I."/>
            <person name="Boyd A."/>
            <person name="Carlson A."/>
            <person name="Copeland A."/>
            <person name="Coutinho P.M."/>
            <person name="de Vries R.P."/>
            <person name="Ferreira P."/>
            <person name="Findley K."/>
            <person name="Foster B."/>
            <person name="Gaskell J."/>
            <person name="Glotzer D."/>
            <person name="Gorecki P."/>
            <person name="Heitman J."/>
            <person name="Hesse C."/>
            <person name="Hori C."/>
            <person name="Igarashi K."/>
            <person name="Jurgens J.A."/>
            <person name="Kallen N."/>
            <person name="Kersten P."/>
            <person name="Kohler A."/>
            <person name="Kuees U."/>
            <person name="Kumar T.K.A."/>
            <person name="Kuo A."/>
            <person name="LaButti K."/>
            <person name="Larrondo L.F."/>
            <person name="Lindquist E."/>
            <person name="Ling A."/>
            <person name="Lombard V."/>
            <person name="Lucas S."/>
            <person name="Lundell T."/>
            <person name="Martin R."/>
            <person name="McLaughlin D.J."/>
            <person name="Morgenstern I."/>
            <person name="Morin E."/>
            <person name="Murat C."/>
            <person name="Nagy L.G."/>
            <person name="Nolan M."/>
            <person name="Ohm R.A."/>
            <person name="Patyshakuliyeva A."/>
            <person name="Rokas A."/>
            <person name="Ruiz-Duenas F.J."/>
            <person name="Sabat G."/>
            <person name="Salamov A."/>
            <person name="Samejima M."/>
            <person name="Schmutz J."/>
            <person name="Slot J.C."/>
            <person name="St John F."/>
            <person name="Stenlid J."/>
            <person name="Sun H."/>
            <person name="Sun S."/>
            <person name="Syed K."/>
            <person name="Tsang A."/>
            <person name="Wiebenga A."/>
            <person name="Young D."/>
            <person name="Pisabarro A."/>
            <person name="Eastwood D.C."/>
            <person name="Martin F."/>
            <person name="Cullen D."/>
            <person name="Grigoriev I.V."/>
            <person name="Hibbett D.S."/>
        </authorList>
    </citation>
    <scope>NUCLEOTIDE SEQUENCE</scope>
    <source>
        <strain evidence="4">FP-58527</strain>
    </source>
</reference>
<dbReference type="HOGENOM" id="CLU_010119_4_0_1"/>
<dbReference type="Proteomes" id="UP000015241">
    <property type="component" value="Unassembled WGS sequence"/>
</dbReference>
<proteinExistence type="inferred from homology"/>
<keyword evidence="4" id="KW-1185">Reference proteome</keyword>
<dbReference type="SUPFAM" id="SSF51197">
    <property type="entry name" value="Clavaminate synthase-like"/>
    <property type="match status" value="1"/>
</dbReference>
<evidence type="ECO:0000313" key="4">
    <source>
        <dbReference type="Proteomes" id="UP000015241"/>
    </source>
</evidence>
<dbReference type="PANTHER" id="PTHR47990">
    <property type="entry name" value="2-OXOGLUTARATE (2OG) AND FE(II)-DEPENDENT OXYGENASE SUPERFAMILY PROTEIN-RELATED"/>
    <property type="match status" value="1"/>
</dbReference>
<dbReference type="InterPro" id="IPR005123">
    <property type="entry name" value="Oxoglu/Fe-dep_dioxygenase_dom"/>
</dbReference>
<keyword evidence="1" id="KW-0560">Oxidoreductase</keyword>
<dbReference type="Pfam" id="PF03171">
    <property type="entry name" value="2OG-FeII_Oxy"/>
    <property type="match status" value="1"/>
</dbReference>
<accession>S8EJ90</accession>
<dbReference type="Pfam" id="PF14226">
    <property type="entry name" value="DIOX_N"/>
    <property type="match status" value="1"/>
</dbReference>
<evidence type="ECO:0000259" key="2">
    <source>
        <dbReference type="PROSITE" id="PS51471"/>
    </source>
</evidence>
<dbReference type="AlphaFoldDB" id="S8EJ90"/>
<comment type="similarity">
    <text evidence="1">Belongs to the iron/ascorbate-dependent oxidoreductase family.</text>
</comment>
<dbReference type="InParanoid" id="S8EJ90"/>
<dbReference type="InterPro" id="IPR050231">
    <property type="entry name" value="Iron_ascorbate_oxido_reductase"/>
</dbReference>
<evidence type="ECO:0000256" key="1">
    <source>
        <dbReference type="RuleBase" id="RU003682"/>
    </source>
</evidence>
<keyword evidence="1" id="KW-0408">Iron</keyword>
<name>S8EJ90_FOMSC</name>
<feature type="domain" description="Fe2OG dioxygenase" evidence="2">
    <location>
        <begin position="176"/>
        <end position="282"/>
    </location>
</feature>
<dbReference type="GO" id="GO:0046872">
    <property type="term" value="F:metal ion binding"/>
    <property type="evidence" value="ECO:0007669"/>
    <property type="project" value="UniProtKB-KW"/>
</dbReference>
<dbReference type="eggNOG" id="KOG0143">
    <property type="taxonomic scope" value="Eukaryota"/>
</dbReference>
<sequence>MPGLTATAPPFPDDVPVCSLPVIDYELLKRWDRQEVYNLWVAATELGFWYLKNHGVDCEVNGMFDMGAETLDLPLEEKMRYEQGDNGDSFGYKAKGTIQTDANGTRDNVEFLNIAQDDTLTWPKPTHRTYPSTVNARMGSTIIPFVRKSIEVNMTMLAIFEGQLGLPRGELLRLHSLDGPSGGEARCIKTPPNQSTAGVGAHTDFGTLTFLHNRLGGLQVMPPGSQRWLYIRPLPGHAVCNIGDALSIFSGGILRSALHRVMPPPGTQSRFERYSVAFFTRPRNSVVLRHLGHGSDMIARAVAKAPEGEFDTGTTSAEWVARRIRKLRLKNRQGPETWYASLGTEHIATGRRTLAGGA</sequence>
<evidence type="ECO:0000313" key="3">
    <source>
        <dbReference type="EMBL" id="EPT03379.1"/>
    </source>
</evidence>
<organism evidence="3 4">
    <name type="scientific">Fomitopsis schrenkii</name>
    <name type="common">Brown rot fungus</name>
    <dbReference type="NCBI Taxonomy" id="2126942"/>
    <lineage>
        <taxon>Eukaryota</taxon>
        <taxon>Fungi</taxon>
        <taxon>Dikarya</taxon>
        <taxon>Basidiomycota</taxon>
        <taxon>Agaricomycotina</taxon>
        <taxon>Agaricomycetes</taxon>
        <taxon>Polyporales</taxon>
        <taxon>Fomitopsis</taxon>
    </lineage>
</organism>
<dbReference type="Gene3D" id="2.60.120.330">
    <property type="entry name" value="B-lactam Antibiotic, Isopenicillin N Synthase, Chain"/>
    <property type="match status" value="1"/>
</dbReference>
<dbReference type="GO" id="GO:0016491">
    <property type="term" value="F:oxidoreductase activity"/>
    <property type="evidence" value="ECO:0007669"/>
    <property type="project" value="UniProtKB-KW"/>
</dbReference>
<dbReference type="EMBL" id="KE504130">
    <property type="protein sequence ID" value="EPT03379.1"/>
    <property type="molecule type" value="Genomic_DNA"/>
</dbReference>
<gene>
    <name evidence="3" type="ORF">FOMPIDRAFT_1116437</name>
</gene>
<dbReference type="STRING" id="743788.S8EJ90"/>
<dbReference type="InterPro" id="IPR044861">
    <property type="entry name" value="IPNS-like_FE2OG_OXY"/>
</dbReference>
<keyword evidence="1" id="KW-0479">Metal-binding</keyword>